<accession>A0A0B5D757</accession>
<dbReference type="SUPFAM" id="SSF54427">
    <property type="entry name" value="NTF2-like"/>
    <property type="match status" value="1"/>
</dbReference>
<dbReference type="AlphaFoldDB" id="A0A0B5D757"/>
<proteinExistence type="predicted"/>
<name>A0A0B5D757_9CORY</name>
<dbReference type="InterPro" id="IPR032710">
    <property type="entry name" value="NTF2-like_dom_sf"/>
</dbReference>
<protein>
    <recommendedName>
        <fullName evidence="1">SnoaL-like domain-containing protein</fullName>
    </recommendedName>
</protein>
<dbReference type="RefSeq" id="WP_040084790.1">
    <property type="nucleotide sequence ID" value="NZ_BCSU01000011.1"/>
</dbReference>
<dbReference type="HOGENOM" id="CLU_119884_3_0_11"/>
<dbReference type="EMBL" id="CP005286">
    <property type="protein sequence ID" value="AJE32163.1"/>
    <property type="molecule type" value="Genomic_DNA"/>
</dbReference>
<evidence type="ECO:0000313" key="3">
    <source>
        <dbReference type="Proteomes" id="UP000031524"/>
    </source>
</evidence>
<dbReference type="Gene3D" id="3.10.450.50">
    <property type="match status" value="1"/>
</dbReference>
<gene>
    <name evidence="2" type="ORF">B842_01535</name>
</gene>
<dbReference type="STRING" id="1223515.B842_01535"/>
<sequence length="162" mass="17778">MNPTPTTIHRWTEADRRLDLAGMRACLAADVRLVSPLTDGFDFRGVDAVMAVFESAFALLDDIRIHRLTGSGDDWVLWGHNVLDGQNLEEIQWLRLDGDGLISEITLFIRPMPAAVMLLGRIGPGLASRGALRPGARAASVAARPLGWIVRGVEKWLMPRLG</sequence>
<keyword evidence="3" id="KW-1185">Reference proteome</keyword>
<dbReference type="Pfam" id="PF12680">
    <property type="entry name" value="SnoaL_2"/>
    <property type="match status" value="1"/>
</dbReference>
<dbReference type="Proteomes" id="UP000031524">
    <property type="component" value="Chromosome"/>
</dbReference>
<evidence type="ECO:0000259" key="1">
    <source>
        <dbReference type="Pfam" id="PF12680"/>
    </source>
</evidence>
<organism evidence="2 3">
    <name type="scientific">Corynebacterium humireducens NBRC 106098 = DSM 45392</name>
    <dbReference type="NCBI Taxonomy" id="1223515"/>
    <lineage>
        <taxon>Bacteria</taxon>
        <taxon>Bacillati</taxon>
        <taxon>Actinomycetota</taxon>
        <taxon>Actinomycetes</taxon>
        <taxon>Mycobacteriales</taxon>
        <taxon>Corynebacteriaceae</taxon>
        <taxon>Corynebacterium</taxon>
    </lineage>
</organism>
<dbReference type="KEGG" id="chm:B842_01535"/>
<evidence type="ECO:0000313" key="2">
    <source>
        <dbReference type="EMBL" id="AJE32163.1"/>
    </source>
</evidence>
<dbReference type="InterPro" id="IPR037401">
    <property type="entry name" value="SnoaL-like"/>
</dbReference>
<reference evidence="2 3" key="1">
    <citation type="submission" date="2013-04" db="EMBL/GenBank/DDBJ databases">
        <title>Complete genome sequence of Corynebacterium humireducens DSM 45392(T), isolated from a wastewater-fed microbial fuel cell.</title>
        <authorList>
            <person name="Ruckert C."/>
            <person name="Albersmeier A."/>
            <person name="Kalinowski J."/>
        </authorList>
    </citation>
    <scope>NUCLEOTIDE SEQUENCE [LARGE SCALE GENOMIC DNA]</scope>
    <source>
        <strain evidence="3">MFC-5</strain>
    </source>
</reference>
<feature type="domain" description="SnoaL-like" evidence="1">
    <location>
        <begin position="9"/>
        <end position="104"/>
    </location>
</feature>